<evidence type="ECO:0000313" key="2">
    <source>
        <dbReference type="Proteomes" id="UP001524473"/>
    </source>
</evidence>
<dbReference type="GeneID" id="90532383"/>
<dbReference type="InterPro" id="IPR049215">
    <property type="entry name" value="DUF6809"/>
</dbReference>
<organism evidence="1 2">
    <name type="scientific">Neglectibacter timonensis</name>
    <dbReference type="NCBI Taxonomy" id="1776382"/>
    <lineage>
        <taxon>Bacteria</taxon>
        <taxon>Bacillati</taxon>
        <taxon>Bacillota</taxon>
        <taxon>Clostridia</taxon>
        <taxon>Eubacteriales</taxon>
        <taxon>Oscillospiraceae</taxon>
        <taxon>Neglectibacter</taxon>
    </lineage>
</organism>
<dbReference type="Pfam" id="PF20648">
    <property type="entry name" value="DUF6809"/>
    <property type="match status" value="1"/>
</dbReference>
<evidence type="ECO:0000313" key="1">
    <source>
        <dbReference type="EMBL" id="MCQ4838329.1"/>
    </source>
</evidence>
<gene>
    <name evidence="1" type="ORF">NE695_00190</name>
</gene>
<comment type="caution">
    <text evidence="1">The sequence shown here is derived from an EMBL/GenBank/DDBJ whole genome shotgun (WGS) entry which is preliminary data.</text>
</comment>
<dbReference type="EMBL" id="JANFZH010000001">
    <property type="protein sequence ID" value="MCQ4838329.1"/>
    <property type="molecule type" value="Genomic_DNA"/>
</dbReference>
<keyword evidence="2" id="KW-1185">Reference proteome</keyword>
<dbReference type="Proteomes" id="UP001524473">
    <property type="component" value="Unassembled WGS sequence"/>
</dbReference>
<accession>A0ABT1RUH7</accession>
<proteinExistence type="predicted"/>
<name>A0ABT1RUH7_9FIRM</name>
<dbReference type="RefSeq" id="WP_066863758.1">
    <property type="nucleotide sequence ID" value="NZ_CABKVV010000013.1"/>
</dbReference>
<sequence>MDTVMELLYRATRTDNPLEAHGPDSAYAREHAIRREIIRSLLESMTMEQKVKFDEYGLADNRAREILNLESFCQAFHLGAQLTAELLQGGNGFLR</sequence>
<protein>
    <submittedName>
        <fullName evidence="1">Uncharacterized protein</fullName>
    </submittedName>
</protein>
<reference evidence="1 2" key="1">
    <citation type="submission" date="2022-06" db="EMBL/GenBank/DDBJ databases">
        <title>Isolation of gut microbiota from human fecal samples.</title>
        <authorList>
            <person name="Pamer E.G."/>
            <person name="Barat B."/>
            <person name="Waligurski E."/>
            <person name="Medina S."/>
            <person name="Paddock L."/>
            <person name="Mostad J."/>
        </authorList>
    </citation>
    <scope>NUCLEOTIDE SEQUENCE [LARGE SCALE GENOMIC DNA]</scope>
    <source>
        <strain evidence="1 2">DFI.9.73</strain>
    </source>
</reference>